<keyword evidence="7 10" id="KW-0234">DNA repair</keyword>
<dbReference type="PANTHER" id="PTHR47961">
    <property type="entry name" value="DNA POLYMERASE THETA, PUTATIVE (AFU_ORTHOLOGUE AFUA_1G05260)-RELATED"/>
    <property type="match status" value="1"/>
</dbReference>
<dbReference type="PANTHER" id="PTHR47961:SF10">
    <property type="entry name" value="ATP-DEPENDENT DNA HELICASE HEL308"/>
    <property type="match status" value="1"/>
</dbReference>
<dbReference type="GeneID" id="10773453"/>
<name>F8AJR7_METOI</name>
<keyword evidence="2 10" id="KW-0227">DNA damage</keyword>
<evidence type="ECO:0000313" key="13">
    <source>
        <dbReference type="EMBL" id="AEH07265.1"/>
    </source>
</evidence>
<dbReference type="InterPro" id="IPR022965">
    <property type="entry name" value="Helicase_Hel308"/>
</dbReference>
<dbReference type="GO" id="GO:0005524">
    <property type="term" value="F:ATP binding"/>
    <property type="evidence" value="ECO:0007669"/>
    <property type="project" value="UniProtKB-UniRule"/>
</dbReference>
<evidence type="ECO:0000256" key="5">
    <source>
        <dbReference type="ARBA" id="ARBA00022840"/>
    </source>
</evidence>
<sequence>MLMLMEVLKENGIAELRPPQKKVVEGGLLNKNKNFLICIPTASGKTLIGEMAFINHLLDNNKTPTNKKGLFIVPLKALANEKYEEFKGKYEKYGLKIALSIGDFDEKEDLKGYDLIITTAEKLDSLIRHKVEWIKDISVVVIDEIHLIGDESRGGTLEVLLTKLKTKKTIQIIGLSATIGNPEELAKWLNAELIVDEWRPVKLKKGIGYGNKIMFIDDNGNTINEVIVDEISKNNMFNLVVDSILKDGSCIIFCNSKRGAVGEAKKLNLKKYLSPDEISELRHLKEEVLSVLDNPTKTCKDLAECIEKGVAFHHAGLTYEQRKIVEEGFRKKLIKAICCTPTLSAGINMPCRRAIIRDLKRFSSRGYIPIPKMEIHQCIGRAGRPNLDPYGEGIIYINNTENPELIENAKNYLIGNVEEIYSKLSNQKVLRTHMLGLITTGDIKNKNDLEEFIKNTFYAYQYQNTKKILENIYEITNFLEKNGFIELNYRRDENKDKSNNSHNNKKNISNTNNSIKMLVLDNNNSLTIKSRHEEDVYYNITPLGKKVSELYIDPLSAEYIIDGLKNLHKKTLSNPKNMECYILHILYIISKTTEMQPVLRVRRKEENDLINDMIKLDIDVDDVIYGISSENLEYFKNAKLFYDWINEIPEEELLLGYNIEPGILRYNVEQAKWMIHSAKEIFNLLNIDNKVIKDCLNDLEIRMEYGAKQDIIELLKIKHIGRARARILYNAGIKNANDIINNQKNIINLLGEKIARKILSELGVDTKFGQMRLSI</sequence>
<dbReference type="InterPro" id="IPR050474">
    <property type="entry name" value="Hel308_SKI2-like"/>
</dbReference>
<dbReference type="HOGENOM" id="CLU_006553_3_0_2"/>
<keyword evidence="1 10" id="KW-0547">Nucleotide-binding</keyword>
<evidence type="ECO:0000256" key="9">
    <source>
        <dbReference type="ARBA" id="ARBA00034617"/>
    </source>
</evidence>
<protein>
    <recommendedName>
        <fullName evidence="10">ATP-dependent DNA helicase Hel308</fullName>
        <ecNumber evidence="10">5.6.2.4</ecNumber>
    </recommendedName>
    <alternativeName>
        <fullName evidence="10">DNA 3'-5' helicase Hel308</fullName>
    </alternativeName>
</protein>
<keyword evidence="8 10" id="KW-0413">Isomerase</keyword>
<keyword evidence="6 10" id="KW-0238">DNA-binding</keyword>
<dbReference type="InterPro" id="IPR001650">
    <property type="entry name" value="Helicase_C-like"/>
</dbReference>
<dbReference type="PROSITE" id="PS51192">
    <property type="entry name" value="HELICASE_ATP_BIND_1"/>
    <property type="match status" value="1"/>
</dbReference>
<proteinExistence type="inferred from homology"/>
<dbReference type="Proteomes" id="UP000009296">
    <property type="component" value="Chromosome"/>
</dbReference>
<reference evidence="13" key="1">
    <citation type="submission" date="2011-05" db="EMBL/GenBank/DDBJ databases">
        <title>Complete sequence of chromosome of Methanothermococcus okinawensis IH1.</title>
        <authorList>
            <consortium name="US DOE Joint Genome Institute"/>
            <person name="Lucas S."/>
            <person name="Han J."/>
            <person name="Lapidus A."/>
            <person name="Cheng J.-F."/>
            <person name="Goodwin L."/>
            <person name="Pitluck S."/>
            <person name="Peters L."/>
            <person name="Mikhailova N."/>
            <person name="Held B."/>
            <person name="Han C."/>
            <person name="Tapia R."/>
            <person name="Land M."/>
            <person name="Hauser L."/>
            <person name="Kyrpides N."/>
            <person name="Ivanova N."/>
            <person name="Pagani I."/>
            <person name="Sieprawska-Lupa M."/>
            <person name="Takai K."/>
            <person name="Miyazaki J."/>
            <person name="Whitman W."/>
            <person name="Woyke T."/>
        </authorList>
    </citation>
    <scope>NUCLEOTIDE SEQUENCE [LARGE SCALE GENOMIC DNA]</scope>
    <source>
        <strain evidence="13">IH1</strain>
    </source>
</reference>
<evidence type="ECO:0000313" key="14">
    <source>
        <dbReference type="Proteomes" id="UP000009296"/>
    </source>
</evidence>
<comment type="catalytic activity">
    <reaction evidence="10">
        <text>ATP + H2O = ADP + phosphate + H(+)</text>
        <dbReference type="Rhea" id="RHEA:13065"/>
        <dbReference type="ChEBI" id="CHEBI:15377"/>
        <dbReference type="ChEBI" id="CHEBI:15378"/>
        <dbReference type="ChEBI" id="CHEBI:30616"/>
        <dbReference type="ChEBI" id="CHEBI:43474"/>
        <dbReference type="ChEBI" id="CHEBI:456216"/>
        <dbReference type="EC" id="5.6.2.4"/>
    </reaction>
</comment>
<comment type="subunit">
    <text evidence="10">Monomer.</text>
</comment>
<organism evidence="13 14">
    <name type="scientific">Methanothermococcus okinawensis (strain DSM 14208 / JCM 11175 / IH1)</name>
    <dbReference type="NCBI Taxonomy" id="647113"/>
    <lineage>
        <taxon>Archaea</taxon>
        <taxon>Methanobacteriati</taxon>
        <taxon>Methanobacteriota</taxon>
        <taxon>Methanomada group</taxon>
        <taxon>Methanococci</taxon>
        <taxon>Methanococcales</taxon>
        <taxon>Methanococcaceae</taxon>
        <taxon>Methanothermococcus</taxon>
    </lineage>
</organism>
<keyword evidence="4 10" id="KW-0347">Helicase</keyword>
<dbReference type="AlphaFoldDB" id="F8AJR7"/>
<dbReference type="InterPro" id="IPR027417">
    <property type="entry name" value="P-loop_NTPase"/>
</dbReference>
<accession>F8AJR7</accession>
<dbReference type="InterPro" id="IPR036390">
    <property type="entry name" value="WH_DNA-bd_sf"/>
</dbReference>
<dbReference type="Pfam" id="PF21280">
    <property type="entry name" value="Helicase_dom4_arc"/>
    <property type="match status" value="1"/>
</dbReference>
<dbReference type="GO" id="GO:0043138">
    <property type="term" value="F:3'-5' DNA helicase activity"/>
    <property type="evidence" value="ECO:0007669"/>
    <property type="project" value="UniProtKB-UniRule"/>
</dbReference>
<evidence type="ECO:0000256" key="7">
    <source>
        <dbReference type="ARBA" id="ARBA00023204"/>
    </source>
</evidence>
<dbReference type="SUPFAM" id="SSF158702">
    <property type="entry name" value="Sec63 N-terminal domain-like"/>
    <property type="match status" value="1"/>
</dbReference>
<feature type="domain" description="Helicase ATP-binding" evidence="11">
    <location>
        <begin position="26"/>
        <end position="197"/>
    </location>
</feature>
<dbReference type="EMBL" id="CP002792">
    <property type="protein sequence ID" value="AEH07265.1"/>
    <property type="molecule type" value="Genomic_DNA"/>
</dbReference>
<feature type="binding site" evidence="10">
    <location>
        <position position="20"/>
    </location>
    <ligand>
        <name>ATP</name>
        <dbReference type="ChEBI" id="CHEBI:30616"/>
    </ligand>
</feature>
<comment type="catalytic activity">
    <reaction evidence="9 10">
        <text>Couples ATP hydrolysis with the unwinding of duplex DNA by translocating in the 3'-5' direction.</text>
        <dbReference type="EC" id="5.6.2.4"/>
    </reaction>
</comment>
<gene>
    <name evidence="10" type="primary">hel308</name>
    <name evidence="13" type="ordered locus">Metok_1297</name>
</gene>
<dbReference type="KEGG" id="mok:Metok_1297"/>
<dbReference type="GO" id="GO:0006281">
    <property type="term" value="P:DNA repair"/>
    <property type="evidence" value="ECO:0007669"/>
    <property type="project" value="UniProtKB-UniRule"/>
</dbReference>
<evidence type="ECO:0000256" key="1">
    <source>
        <dbReference type="ARBA" id="ARBA00022741"/>
    </source>
</evidence>
<dbReference type="EC" id="5.6.2.4" evidence="10"/>
<evidence type="ECO:0000256" key="8">
    <source>
        <dbReference type="ARBA" id="ARBA00023235"/>
    </source>
</evidence>
<dbReference type="Gene3D" id="1.10.3380.30">
    <property type="match status" value="1"/>
</dbReference>
<dbReference type="Pfam" id="PF00271">
    <property type="entry name" value="Helicase_C"/>
    <property type="match status" value="1"/>
</dbReference>
<evidence type="ECO:0000256" key="6">
    <source>
        <dbReference type="ARBA" id="ARBA00023125"/>
    </source>
</evidence>
<dbReference type="InterPro" id="IPR048772">
    <property type="entry name" value="Hel308-like_dom4"/>
</dbReference>
<keyword evidence="14" id="KW-1185">Reference proteome</keyword>
<dbReference type="SMART" id="SM00490">
    <property type="entry name" value="HELICc"/>
    <property type="match status" value="1"/>
</dbReference>
<dbReference type="HAMAP" id="MF_00442">
    <property type="entry name" value="Helicase_Hel308"/>
    <property type="match status" value="1"/>
</dbReference>
<evidence type="ECO:0000259" key="12">
    <source>
        <dbReference type="PROSITE" id="PS51194"/>
    </source>
</evidence>
<dbReference type="CDD" id="cd18795">
    <property type="entry name" value="SF2_C_Ski2"/>
    <property type="match status" value="1"/>
</dbReference>
<dbReference type="SUPFAM" id="SSF52540">
    <property type="entry name" value="P-loop containing nucleoside triphosphate hydrolases"/>
    <property type="match status" value="1"/>
</dbReference>
<dbReference type="PROSITE" id="PS51194">
    <property type="entry name" value="HELICASE_CTER"/>
    <property type="match status" value="1"/>
</dbReference>
<evidence type="ECO:0000256" key="10">
    <source>
        <dbReference type="HAMAP-Rule" id="MF_00442"/>
    </source>
</evidence>
<dbReference type="OrthoDB" id="371946at2157"/>
<dbReference type="Pfam" id="PF00270">
    <property type="entry name" value="DEAD"/>
    <property type="match status" value="1"/>
</dbReference>
<evidence type="ECO:0000256" key="4">
    <source>
        <dbReference type="ARBA" id="ARBA00022806"/>
    </source>
</evidence>
<dbReference type="SMART" id="SM00487">
    <property type="entry name" value="DEXDc"/>
    <property type="match status" value="1"/>
</dbReference>
<dbReference type="InterPro" id="IPR011545">
    <property type="entry name" value="DEAD/DEAH_box_helicase_dom"/>
</dbReference>
<evidence type="ECO:0000256" key="2">
    <source>
        <dbReference type="ARBA" id="ARBA00022763"/>
    </source>
</evidence>
<dbReference type="GO" id="GO:0003677">
    <property type="term" value="F:DNA binding"/>
    <property type="evidence" value="ECO:0007669"/>
    <property type="project" value="UniProtKB-UniRule"/>
</dbReference>
<comment type="function">
    <text evidence="10">DNA-dependent ATPase and 3'-5' DNA helicase that may be involved in repair of stalled replication forks.</text>
</comment>
<evidence type="ECO:0000256" key="3">
    <source>
        <dbReference type="ARBA" id="ARBA00022801"/>
    </source>
</evidence>
<keyword evidence="5 10" id="KW-0067">ATP-binding</keyword>
<evidence type="ECO:0000259" key="11">
    <source>
        <dbReference type="PROSITE" id="PS51192"/>
    </source>
</evidence>
<dbReference type="InterPro" id="IPR036388">
    <property type="entry name" value="WH-like_DNA-bd_sf"/>
</dbReference>
<dbReference type="eggNOG" id="arCOG00553">
    <property type="taxonomic scope" value="Archaea"/>
</dbReference>
<comment type="similarity">
    <text evidence="10">Belongs to the helicase family. Hel308 subfamily.</text>
</comment>
<dbReference type="InterPro" id="IPR014001">
    <property type="entry name" value="Helicase_ATP-bd"/>
</dbReference>
<feature type="domain" description="Helicase C-terminal" evidence="12">
    <location>
        <begin position="268"/>
        <end position="428"/>
    </location>
</feature>
<dbReference type="Gene3D" id="3.40.50.300">
    <property type="entry name" value="P-loop containing nucleotide triphosphate hydrolases"/>
    <property type="match status" value="2"/>
</dbReference>
<dbReference type="STRING" id="647113.Metok_1297"/>
<dbReference type="GO" id="GO:0016887">
    <property type="term" value="F:ATP hydrolysis activity"/>
    <property type="evidence" value="ECO:0007669"/>
    <property type="project" value="RHEA"/>
</dbReference>
<dbReference type="SUPFAM" id="SSF46785">
    <property type="entry name" value="Winged helix' DNA-binding domain"/>
    <property type="match status" value="1"/>
</dbReference>
<dbReference type="RefSeq" id="WP_013867447.1">
    <property type="nucleotide sequence ID" value="NC_015636.1"/>
</dbReference>
<dbReference type="Gene3D" id="1.10.10.10">
    <property type="entry name" value="Winged helix-like DNA-binding domain superfamily/Winged helix DNA-binding domain"/>
    <property type="match status" value="1"/>
</dbReference>
<dbReference type="Gene3D" id="1.10.150.20">
    <property type="entry name" value="5' to 3' exonuclease, C-terminal subdomain"/>
    <property type="match status" value="1"/>
</dbReference>
<keyword evidence="3 10" id="KW-0378">Hydrolase</keyword>